<dbReference type="RefSeq" id="WP_109416596.1">
    <property type="nucleotide sequence ID" value="NZ_QEAS01000011.1"/>
</dbReference>
<dbReference type="Gene3D" id="3.10.50.30">
    <property type="entry name" value="Transcription elongation factor, GreA/GreB, C-terminal domain"/>
    <property type="match status" value="1"/>
</dbReference>
<dbReference type="GO" id="GO:0032784">
    <property type="term" value="P:regulation of DNA-templated transcription elongation"/>
    <property type="evidence" value="ECO:0007669"/>
    <property type="project" value="InterPro"/>
</dbReference>
<name>A0A2U2PFA6_9SPHI</name>
<reference evidence="1 2" key="1">
    <citation type="submission" date="2018-04" db="EMBL/GenBank/DDBJ databases">
        <title>Pedobacter chongqingensis sp. nov., isolated from a rottenly hemp rope.</title>
        <authorList>
            <person name="Cai Y."/>
        </authorList>
    </citation>
    <scope>NUCLEOTIDE SEQUENCE [LARGE SCALE GENOMIC DNA]</scope>
    <source>
        <strain evidence="1 2">FJ4-8</strain>
    </source>
</reference>
<accession>A0A2U2PFA6</accession>
<evidence type="ECO:0000313" key="2">
    <source>
        <dbReference type="Proteomes" id="UP000245647"/>
    </source>
</evidence>
<gene>
    <name evidence="1" type="ORF">DDR33_14750</name>
</gene>
<dbReference type="OrthoDB" id="667380at2"/>
<evidence type="ECO:0000313" key="1">
    <source>
        <dbReference type="EMBL" id="PWG80081.1"/>
    </source>
</evidence>
<protein>
    <submittedName>
        <fullName evidence="1">3-oxoacyl-ACP synthase</fullName>
    </submittedName>
</protein>
<organism evidence="1 2">
    <name type="scientific">Pararcticibacter amylolyticus</name>
    <dbReference type="NCBI Taxonomy" id="2173175"/>
    <lineage>
        <taxon>Bacteria</taxon>
        <taxon>Pseudomonadati</taxon>
        <taxon>Bacteroidota</taxon>
        <taxon>Sphingobacteriia</taxon>
        <taxon>Sphingobacteriales</taxon>
        <taxon>Sphingobacteriaceae</taxon>
        <taxon>Pararcticibacter</taxon>
    </lineage>
</organism>
<dbReference type="GO" id="GO:0003677">
    <property type="term" value="F:DNA binding"/>
    <property type="evidence" value="ECO:0007669"/>
    <property type="project" value="InterPro"/>
</dbReference>
<dbReference type="Proteomes" id="UP000245647">
    <property type="component" value="Unassembled WGS sequence"/>
</dbReference>
<dbReference type="AlphaFoldDB" id="A0A2U2PFA6"/>
<dbReference type="InterPro" id="IPR036953">
    <property type="entry name" value="GreA/GreB_C_sf"/>
</dbReference>
<keyword evidence="2" id="KW-1185">Reference proteome</keyword>
<dbReference type="EMBL" id="QEAS01000011">
    <property type="protein sequence ID" value="PWG80081.1"/>
    <property type="molecule type" value="Genomic_DNA"/>
</dbReference>
<comment type="caution">
    <text evidence="1">The sequence shown here is derived from an EMBL/GenBank/DDBJ whole genome shotgun (WGS) entry which is preliminary data.</text>
</comment>
<proteinExistence type="predicted"/>
<sequence length="150" mass="16322">MCEIKQKLYRACLEYIDERIQIAGQAILSAREAAGNETKSSAGDKYETAREMMQQEIQLNERQLFEAKKLRHALSLINPAVRSVSAGSGSLVFTDRGNFFIAAGLGLLYSDGIQFNVISAASPVAKALAGHKSGDTVTFNQIGFTISEVF</sequence>